<dbReference type="SUPFAM" id="SSF46458">
    <property type="entry name" value="Globin-like"/>
    <property type="match status" value="1"/>
</dbReference>
<evidence type="ECO:0000313" key="4">
    <source>
        <dbReference type="Proteomes" id="UP000441399"/>
    </source>
</evidence>
<comment type="similarity">
    <text evidence="1">Belongs to the globin family.</text>
</comment>
<keyword evidence="4" id="KW-1185">Reference proteome</keyword>
<keyword evidence="1" id="KW-0561">Oxygen transport</keyword>
<gene>
    <name evidence="3" type="ORF">OPDIPICF_03471</name>
</gene>
<dbReference type="PROSITE" id="PS01033">
    <property type="entry name" value="GLOBIN"/>
    <property type="match status" value="1"/>
</dbReference>
<dbReference type="AlphaFoldDB" id="A0A5S9R1Y9"/>
<dbReference type="Proteomes" id="UP000441399">
    <property type="component" value="Unassembled WGS sequence"/>
</dbReference>
<keyword evidence="1" id="KW-0479">Metal-binding</keyword>
<dbReference type="InterPro" id="IPR000971">
    <property type="entry name" value="Globin"/>
</dbReference>
<organism evidence="3 4">
    <name type="scientific">BD1-7 clade bacterium</name>
    <dbReference type="NCBI Taxonomy" id="2029982"/>
    <lineage>
        <taxon>Bacteria</taxon>
        <taxon>Pseudomonadati</taxon>
        <taxon>Pseudomonadota</taxon>
        <taxon>Gammaproteobacteria</taxon>
        <taxon>Cellvibrionales</taxon>
        <taxon>Spongiibacteraceae</taxon>
        <taxon>BD1-7 clade</taxon>
    </lineage>
</organism>
<sequence length="141" mass="16292">MDNYVQLLDESFDLAEQALGHDELGSLFFENFFSNYPETKIYFKGTDIAYFGGKKLNIIFVFLKDIIEHPNFAEGHITMEVGRHQMYGLSDREYYFGLVNCLSITLKNVLGSSWSSLYDEAWNDTSMAFKSIVNEAFETYI</sequence>
<dbReference type="InterPro" id="IPR009050">
    <property type="entry name" value="Globin-like_sf"/>
</dbReference>
<keyword evidence="1" id="KW-0813">Transport</keyword>
<dbReference type="OrthoDB" id="7064904at2"/>
<dbReference type="EMBL" id="CACSIO010000062">
    <property type="protein sequence ID" value="CAA0125581.1"/>
    <property type="molecule type" value="Genomic_DNA"/>
</dbReference>
<name>A0A5S9R1Y9_9GAMM</name>
<accession>A0A5S9R1Y9</accession>
<feature type="domain" description="Globin" evidence="2">
    <location>
        <begin position="1"/>
        <end position="130"/>
    </location>
</feature>
<dbReference type="Gene3D" id="1.10.490.10">
    <property type="entry name" value="Globins"/>
    <property type="match status" value="1"/>
</dbReference>
<keyword evidence="1" id="KW-0349">Heme</keyword>
<dbReference type="GO" id="GO:0020037">
    <property type="term" value="F:heme binding"/>
    <property type="evidence" value="ECO:0007669"/>
    <property type="project" value="InterPro"/>
</dbReference>
<dbReference type="Pfam" id="PF00042">
    <property type="entry name" value="Globin"/>
    <property type="match status" value="1"/>
</dbReference>
<dbReference type="GO" id="GO:0019825">
    <property type="term" value="F:oxygen binding"/>
    <property type="evidence" value="ECO:0007669"/>
    <property type="project" value="InterPro"/>
</dbReference>
<dbReference type="GO" id="GO:0005344">
    <property type="term" value="F:oxygen carrier activity"/>
    <property type="evidence" value="ECO:0007669"/>
    <property type="project" value="UniProtKB-KW"/>
</dbReference>
<evidence type="ECO:0000313" key="3">
    <source>
        <dbReference type="EMBL" id="CAA0125581.1"/>
    </source>
</evidence>
<protein>
    <recommendedName>
        <fullName evidence="2">Globin domain-containing protein</fullName>
    </recommendedName>
</protein>
<reference evidence="3 4" key="1">
    <citation type="submission" date="2019-11" db="EMBL/GenBank/DDBJ databases">
        <authorList>
            <person name="Holert J."/>
        </authorList>
    </citation>
    <scope>NUCLEOTIDE SEQUENCE [LARGE SCALE GENOMIC DNA]</scope>
    <source>
        <strain evidence="3">SB11_3</strain>
    </source>
</reference>
<keyword evidence="1" id="KW-0408">Iron</keyword>
<evidence type="ECO:0000256" key="1">
    <source>
        <dbReference type="RuleBase" id="RU000356"/>
    </source>
</evidence>
<proteinExistence type="inferred from homology"/>
<evidence type="ECO:0000259" key="2">
    <source>
        <dbReference type="PROSITE" id="PS01033"/>
    </source>
</evidence>
<dbReference type="InterPro" id="IPR012292">
    <property type="entry name" value="Globin/Proto"/>
</dbReference>